<dbReference type="PANTHER" id="PTHR36115">
    <property type="entry name" value="PROLINE-RICH ANTIGEN HOMOLOG-RELATED"/>
    <property type="match status" value="1"/>
</dbReference>
<keyword evidence="2 6" id="KW-0812">Transmembrane</keyword>
<evidence type="ECO:0000256" key="2">
    <source>
        <dbReference type="ARBA" id="ARBA00022692"/>
    </source>
</evidence>
<dbReference type="InterPro" id="IPR051791">
    <property type="entry name" value="Pra-immunoreactive"/>
</dbReference>
<evidence type="ECO:0000256" key="6">
    <source>
        <dbReference type="SAM" id="Phobius"/>
    </source>
</evidence>
<organism evidence="7 8">
    <name type="scientific">Isoptericola hypogeus</name>
    <dbReference type="NCBI Taxonomy" id="300179"/>
    <lineage>
        <taxon>Bacteria</taxon>
        <taxon>Bacillati</taxon>
        <taxon>Actinomycetota</taxon>
        <taxon>Actinomycetes</taxon>
        <taxon>Micrococcales</taxon>
        <taxon>Promicromonosporaceae</taxon>
        <taxon>Isoptericola</taxon>
    </lineage>
</organism>
<keyword evidence="8" id="KW-1185">Reference proteome</keyword>
<accession>A0ABP4VY91</accession>
<dbReference type="PIRSF" id="PIRSF021697">
    <property type="entry name" value="UCP021697"/>
    <property type="match status" value="1"/>
</dbReference>
<reference evidence="8" key="1">
    <citation type="journal article" date="2019" name="Int. J. Syst. Evol. Microbiol.">
        <title>The Global Catalogue of Microorganisms (GCM) 10K type strain sequencing project: providing services to taxonomists for standard genome sequencing and annotation.</title>
        <authorList>
            <consortium name="The Broad Institute Genomics Platform"/>
            <consortium name="The Broad Institute Genome Sequencing Center for Infectious Disease"/>
            <person name="Wu L."/>
            <person name="Ma J."/>
        </authorList>
    </citation>
    <scope>NUCLEOTIDE SEQUENCE [LARGE SCALE GENOMIC DNA]</scope>
    <source>
        <strain evidence="8">JCM 15589</strain>
    </source>
</reference>
<dbReference type="SUPFAM" id="SSF81338">
    <property type="entry name" value="Aquaporin-like"/>
    <property type="match status" value="1"/>
</dbReference>
<comment type="caution">
    <text evidence="7">The sequence shown here is derived from an EMBL/GenBank/DDBJ whole genome shotgun (WGS) entry which is preliminary data.</text>
</comment>
<keyword evidence="3 6" id="KW-1133">Transmembrane helix</keyword>
<evidence type="ECO:0000256" key="4">
    <source>
        <dbReference type="ARBA" id="ARBA00023136"/>
    </source>
</evidence>
<dbReference type="Proteomes" id="UP001501138">
    <property type="component" value="Unassembled WGS sequence"/>
</dbReference>
<keyword evidence="4 6" id="KW-0472">Membrane</keyword>
<feature type="transmembrane region" description="Helical" evidence="6">
    <location>
        <begin position="73"/>
        <end position="94"/>
    </location>
</feature>
<evidence type="ECO:0000256" key="5">
    <source>
        <dbReference type="SAM" id="MobiDB-lite"/>
    </source>
</evidence>
<evidence type="ECO:0000256" key="1">
    <source>
        <dbReference type="ARBA" id="ARBA00004141"/>
    </source>
</evidence>
<dbReference type="InterPro" id="IPR016795">
    <property type="entry name" value="UCP021697"/>
</dbReference>
<feature type="region of interest" description="Disordered" evidence="5">
    <location>
        <begin position="1"/>
        <end position="34"/>
    </location>
</feature>
<evidence type="ECO:0000256" key="3">
    <source>
        <dbReference type="ARBA" id="ARBA00022989"/>
    </source>
</evidence>
<evidence type="ECO:0000313" key="8">
    <source>
        <dbReference type="Proteomes" id="UP001501138"/>
    </source>
</evidence>
<protein>
    <submittedName>
        <fullName evidence="7">RDD family protein</fullName>
    </submittedName>
</protein>
<proteinExistence type="predicted"/>
<feature type="transmembrane region" description="Helical" evidence="6">
    <location>
        <begin position="44"/>
        <end position="61"/>
    </location>
</feature>
<name>A0ABP4VY91_9MICO</name>
<sequence>MASREDMGSWLEGGTSGHQGPSAAARLGLPESGPGSPAPVGRRLVALVVDWAVATLIAYLVTSPGSFAELNPMVTLGVFALENVLLVSTAGFTIGHRLLRLQVRALGGPAGTAVGFARGAVRTLLLCLVIPAVVWGPDGRGLHDRGAGTVIVRR</sequence>
<comment type="subcellular location">
    <subcellularLocation>
        <location evidence="1">Membrane</location>
        <topology evidence="1">Multi-pass membrane protein</topology>
    </subcellularLocation>
</comment>
<dbReference type="PANTHER" id="PTHR36115:SF6">
    <property type="entry name" value="PROLINE-RICH ANTIGEN HOMOLOG"/>
    <property type="match status" value="1"/>
</dbReference>
<evidence type="ECO:0000313" key="7">
    <source>
        <dbReference type="EMBL" id="GAA1739246.1"/>
    </source>
</evidence>
<gene>
    <name evidence="7" type="ORF">GCM10009809_38360</name>
</gene>
<dbReference type="InterPro" id="IPR023271">
    <property type="entry name" value="Aquaporin-like"/>
</dbReference>
<dbReference type="EMBL" id="BAAAPM010000009">
    <property type="protein sequence ID" value="GAA1739246.1"/>
    <property type="molecule type" value="Genomic_DNA"/>
</dbReference>
<dbReference type="RefSeq" id="WP_344250445.1">
    <property type="nucleotide sequence ID" value="NZ_BAAAPM010000009.1"/>
</dbReference>